<accession>K5VFY7</accession>
<evidence type="ECO:0000256" key="1">
    <source>
        <dbReference type="SAM" id="MobiDB-lite"/>
    </source>
</evidence>
<dbReference type="InParanoid" id="K5VFY7"/>
<organism evidence="2 3">
    <name type="scientific">Agaricus bisporus var. burnettii (strain JB137-S8 / ATCC MYA-4627 / FGSC 10392)</name>
    <name type="common">White button mushroom</name>
    <dbReference type="NCBI Taxonomy" id="597362"/>
    <lineage>
        <taxon>Eukaryota</taxon>
        <taxon>Fungi</taxon>
        <taxon>Dikarya</taxon>
        <taxon>Basidiomycota</taxon>
        <taxon>Agaricomycotina</taxon>
        <taxon>Agaricomycetes</taxon>
        <taxon>Agaricomycetidae</taxon>
        <taxon>Agaricales</taxon>
        <taxon>Agaricineae</taxon>
        <taxon>Agaricaceae</taxon>
        <taxon>Agaricus</taxon>
    </lineage>
</organism>
<proteinExistence type="predicted"/>
<dbReference type="EMBL" id="JH973266">
    <property type="protein sequence ID" value="EKM73219.1"/>
    <property type="molecule type" value="Genomic_DNA"/>
</dbReference>
<keyword evidence="3" id="KW-1185">Reference proteome</keyword>
<evidence type="ECO:0000313" key="3">
    <source>
        <dbReference type="Proteomes" id="UP000008493"/>
    </source>
</evidence>
<dbReference type="GeneID" id="18828538"/>
<protein>
    <submittedName>
        <fullName evidence="2">Uncharacterized protein</fullName>
    </submittedName>
</protein>
<feature type="region of interest" description="Disordered" evidence="1">
    <location>
        <begin position="16"/>
        <end position="46"/>
    </location>
</feature>
<dbReference type="RefSeq" id="XP_007336142.1">
    <property type="nucleotide sequence ID" value="XM_007336080.1"/>
</dbReference>
<dbReference type="Proteomes" id="UP000008493">
    <property type="component" value="Unassembled WGS sequence"/>
</dbReference>
<dbReference type="AlphaFoldDB" id="K5VFY7"/>
<reference evidence="3" key="1">
    <citation type="journal article" date="2012" name="Proc. Natl. Acad. Sci. U.S.A.">
        <title>Genome sequence of the button mushroom Agaricus bisporus reveals mechanisms governing adaptation to a humic-rich ecological niche.</title>
        <authorList>
            <person name="Morin E."/>
            <person name="Kohler A."/>
            <person name="Baker A.R."/>
            <person name="Foulongne-Oriol M."/>
            <person name="Lombard V."/>
            <person name="Nagy L.G."/>
            <person name="Ohm R.A."/>
            <person name="Patyshakuliyeva A."/>
            <person name="Brun A."/>
            <person name="Aerts A.L."/>
            <person name="Bailey A.M."/>
            <person name="Billette C."/>
            <person name="Coutinho P.M."/>
            <person name="Deakin G."/>
            <person name="Doddapaneni H."/>
            <person name="Floudas D."/>
            <person name="Grimwood J."/>
            <person name="Hilden K."/>
            <person name="Kuees U."/>
            <person name="LaButti K.M."/>
            <person name="Lapidus A."/>
            <person name="Lindquist E.A."/>
            <person name="Lucas S.M."/>
            <person name="Murat C."/>
            <person name="Riley R.W."/>
            <person name="Salamov A.A."/>
            <person name="Schmutz J."/>
            <person name="Subramanian V."/>
            <person name="Woesten H.A.B."/>
            <person name="Xu J."/>
            <person name="Eastwood D.C."/>
            <person name="Foster G.D."/>
            <person name="Sonnenberg A.S."/>
            <person name="Cullen D."/>
            <person name="de Vries R.P."/>
            <person name="Lundell T."/>
            <person name="Hibbett D.S."/>
            <person name="Henrissat B."/>
            <person name="Burton K.S."/>
            <person name="Kerrigan R.W."/>
            <person name="Challen M.P."/>
            <person name="Grigoriev I.V."/>
            <person name="Martin F."/>
        </authorList>
    </citation>
    <scope>NUCLEOTIDE SEQUENCE [LARGE SCALE GENOMIC DNA]</scope>
    <source>
        <strain evidence="3">JB137-S8 / ATCC MYA-4627 / FGSC 10392</strain>
    </source>
</reference>
<dbReference type="HOGENOM" id="CLU_2670510_0_0_1"/>
<feature type="compositionally biased region" description="Low complexity" evidence="1">
    <location>
        <begin position="29"/>
        <end position="38"/>
    </location>
</feature>
<gene>
    <name evidence="2" type="ORF">AGABI1DRAFT_135312</name>
</gene>
<evidence type="ECO:0000313" key="2">
    <source>
        <dbReference type="EMBL" id="EKM73219.1"/>
    </source>
</evidence>
<sequence length="75" mass="7845">MGEVVKVELASLQEELKRTEGGSPEYDDVSLGSGSDSGRQANDGTASSWALEVPGKYLSSKSALSEITVRLVTGL</sequence>
<dbReference type="KEGG" id="abp:AGABI1DRAFT135312"/>
<name>K5VFY7_AGABU</name>